<organism evidence="2 3">
    <name type="scientific">Natronolimnobius baerhuensis</name>
    <dbReference type="NCBI Taxonomy" id="253108"/>
    <lineage>
        <taxon>Archaea</taxon>
        <taxon>Methanobacteriati</taxon>
        <taxon>Methanobacteriota</taxon>
        <taxon>Stenosarchaea group</taxon>
        <taxon>Halobacteria</taxon>
        <taxon>Halobacteriales</taxon>
        <taxon>Natrialbaceae</taxon>
        <taxon>Natronolimnobius</taxon>
    </lineage>
</organism>
<evidence type="ECO:0000259" key="1">
    <source>
        <dbReference type="Pfam" id="PF18545"/>
    </source>
</evidence>
<dbReference type="InterPro" id="IPR040624">
    <property type="entry name" value="HalOD1"/>
</dbReference>
<evidence type="ECO:0000313" key="3">
    <source>
        <dbReference type="Proteomes" id="UP000196084"/>
    </source>
</evidence>
<dbReference type="AlphaFoldDB" id="A0A202E541"/>
<evidence type="ECO:0000313" key="2">
    <source>
        <dbReference type="EMBL" id="OVE83357.1"/>
    </source>
</evidence>
<comment type="caution">
    <text evidence="2">The sequence shown here is derived from an EMBL/GenBank/DDBJ whole genome shotgun (WGS) entry which is preliminary data.</text>
</comment>
<dbReference type="OrthoDB" id="271604at2157"/>
<dbReference type="RefSeq" id="WP_054863695.1">
    <property type="nucleotide sequence ID" value="NZ_MWPH01000003.1"/>
</dbReference>
<keyword evidence="3" id="KW-1185">Reference proteome</keyword>
<dbReference type="Proteomes" id="UP000196084">
    <property type="component" value="Unassembled WGS sequence"/>
</dbReference>
<proteinExistence type="predicted"/>
<sequence length="90" mass="9891">MDGEQSICYTVVATVAEHKGVAPEAMQPPLHTAVDTDALETLFRTTDGDRAYPTVEFTYNGYRIRVDGPDAISVDNTHQSDTQTEPIYGQ</sequence>
<name>A0A202E541_9EURY</name>
<accession>A0A202E541</accession>
<feature type="domain" description="Halobacterial output" evidence="1">
    <location>
        <begin position="4"/>
        <end position="75"/>
    </location>
</feature>
<dbReference type="EMBL" id="MWPH01000003">
    <property type="protein sequence ID" value="OVE83357.1"/>
    <property type="molecule type" value="Genomic_DNA"/>
</dbReference>
<reference evidence="2 3" key="1">
    <citation type="submission" date="2017-02" db="EMBL/GenBank/DDBJ databases">
        <title>Natronthermophilus aegyptiacus gen. nov.,sp. nov., an aerobic, extremely halophilic alkalithermophilic archaeon isolated from the athalassohaline Wadi An Natrun, Egypt.</title>
        <authorList>
            <person name="Zhao B."/>
        </authorList>
    </citation>
    <scope>NUCLEOTIDE SEQUENCE [LARGE SCALE GENOMIC DNA]</scope>
    <source>
        <strain evidence="2 3">CGMCC 1.3597</strain>
    </source>
</reference>
<gene>
    <name evidence="2" type="ORF">B2G88_12905</name>
</gene>
<dbReference type="Pfam" id="PF18545">
    <property type="entry name" value="HalOD1"/>
    <property type="match status" value="1"/>
</dbReference>
<protein>
    <recommendedName>
        <fullName evidence="1">Halobacterial output domain-containing protein</fullName>
    </recommendedName>
</protein>